<evidence type="ECO:0000256" key="19">
    <source>
        <dbReference type="ARBA" id="ARBA00023285"/>
    </source>
</evidence>
<comment type="subcellular location">
    <subcellularLocation>
        <location evidence="6">Cytoplasm</location>
    </subcellularLocation>
</comment>
<dbReference type="Proteomes" id="UP000479132">
    <property type="component" value="Unassembled WGS sequence"/>
</dbReference>
<keyword evidence="13" id="KW-0479">Metal-binding</keyword>
<dbReference type="GO" id="GO:0009423">
    <property type="term" value="P:chorismate biosynthetic process"/>
    <property type="evidence" value="ECO:0007669"/>
    <property type="project" value="UniProtKB-UniRule"/>
</dbReference>
<comment type="cofactor">
    <cofactor evidence="3">
        <name>Co(2+)</name>
        <dbReference type="ChEBI" id="CHEBI:48828"/>
    </cofactor>
</comment>
<dbReference type="CDD" id="cd08195">
    <property type="entry name" value="DHQS"/>
    <property type="match status" value="1"/>
</dbReference>
<keyword evidence="16" id="KW-0520">NAD</keyword>
<evidence type="ECO:0000256" key="16">
    <source>
        <dbReference type="ARBA" id="ARBA00023027"/>
    </source>
</evidence>
<sequence length="363" mass="40425">MSDIIDVQISQLQKYGVIVGENLDSSFVRFCNNRFSGDRIYVMIDEKVNRLHGSNVEKMCSKAFERVMMLEVPEGETSKSMSEWNKHVNTLLEEGVERSTPLLAVGGGVTGDLGGFVAASVLRGIPLLHMPTSLLAMVDSSIGGKTGINHETGKNLIGAFYQPDAVFTDISFLETLEHAEWITGMAEILKYAAIDNPTIFDKLQTLVDDSLSPKDQWQNVIRESVRIKVDIVQQDALEAGKRAYLNFGHTFGHALENLSGYGELSHGEAVFVGMIAATYFSAQLGHPVDDTRFAPFISSYKQQMATLPEEVDQLINAMKLDKKVKNNTIRLVLLNEWGSPYIHECTDYSLLQESWEYALSQFN</sequence>
<evidence type="ECO:0000256" key="10">
    <source>
        <dbReference type="ARBA" id="ARBA00017684"/>
    </source>
</evidence>
<comment type="function">
    <text evidence="5">Catalyzes the conversion of 3-deoxy-D-arabino-heptulosonate 7-phosphate (DAHP) to dehydroquinate (DHQ).</text>
</comment>
<comment type="pathway">
    <text evidence="7">Metabolic intermediate biosynthesis; chorismate biosynthesis; chorismate from D-erythrose 4-phosphate and phosphoenolpyruvate: step 2/7.</text>
</comment>
<evidence type="ECO:0000256" key="14">
    <source>
        <dbReference type="ARBA" id="ARBA00022741"/>
    </source>
</evidence>
<dbReference type="InterPro" id="IPR030960">
    <property type="entry name" value="DHQS/DOIS_N"/>
</dbReference>
<dbReference type="GO" id="GO:0005737">
    <property type="term" value="C:cytoplasm"/>
    <property type="evidence" value="ECO:0007669"/>
    <property type="project" value="UniProtKB-SubCell"/>
</dbReference>
<dbReference type="PIRSF" id="PIRSF001455">
    <property type="entry name" value="DHQ_synth"/>
    <property type="match status" value="1"/>
</dbReference>
<protein>
    <recommendedName>
        <fullName evidence="10 20">3-dehydroquinate synthase</fullName>
        <ecNumber evidence="9 20">4.2.3.4</ecNumber>
    </recommendedName>
</protein>
<dbReference type="EMBL" id="JAALLS010000001">
    <property type="protein sequence ID" value="NGP86764.1"/>
    <property type="molecule type" value="Genomic_DNA"/>
</dbReference>
<gene>
    <name evidence="23" type="primary">aroB</name>
    <name evidence="23" type="ORF">G3569_00245</name>
</gene>
<comment type="similarity">
    <text evidence="8">Belongs to the sugar phosphate cyclases superfamily. Dehydroquinate synthase family.</text>
</comment>
<evidence type="ECO:0000256" key="7">
    <source>
        <dbReference type="ARBA" id="ARBA00004661"/>
    </source>
</evidence>
<organism evidence="23 24">
    <name type="scientific">Fodinibius halophilus</name>
    <dbReference type="NCBI Taxonomy" id="1736908"/>
    <lineage>
        <taxon>Bacteria</taxon>
        <taxon>Pseudomonadati</taxon>
        <taxon>Balneolota</taxon>
        <taxon>Balneolia</taxon>
        <taxon>Balneolales</taxon>
        <taxon>Balneolaceae</taxon>
        <taxon>Fodinibius</taxon>
    </lineage>
</organism>
<evidence type="ECO:0000313" key="24">
    <source>
        <dbReference type="Proteomes" id="UP000479132"/>
    </source>
</evidence>
<dbReference type="PANTHER" id="PTHR43622:SF7">
    <property type="entry name" value="3-DEHYDROQUINATE SYNTHASE, CHLOROPLASTIC"/>
    <property type="match status" value="1"/>
</dbReference>
<keyword evidence="24" id="KW-1185">Reference proteome</keyword>
<evidence type="ECO:0000256" key="3">
    <source>
        <dbReference type="ARBA" id="ARBA00001941"/>
    </source>
</evidence>
<evidence type="ECO:0000256" key="5">
    <source>
        <dbReference type="ARBA" id="ARBA00003485"/>
    </source>
</evidence>
<dbReference type="InterPro" id="IPR050071">
    <property type="entry name" value="Dehydroquinate_synthase"/>
</dbReference>
<dbReference type="Gene3D" id="3.40.50.1970">
    <property type="match status" value="1"/>
</dbReference>
<keyword evidence="12" id="KW-0028">Amino-acid biosynthesis</keyword>
<dbReference type="InterPro" id="IPR056179">
    <property type="entry name" value="DHQS_C"/>
</dbReference>
<evidence type="ECO:0000256" key="18">
    <source>
        <dbReference type="ARBA" id="ARBA00023239"/>
    </source>
</evidence>
<evidence type="ECO:0000256" key="15">
    <source>
        <dbReference type="ARBA" id="ARBA00022833"/>
    </source>
</evidence>
<dbReference type="GO" id="GO:0000166">
    <property type="term" value="F:nucleotide binding"/>
    <property type="evidence" value="ECO:0007669"/>
    <property type="project" value="UniProtKB-KW"/>
</dbReference>
<evidence type="ECO:0000256" key="2">
    <source>
        <dbReference type="ARBA" id="ARBA00001911"/>
    </source>
</evidence>
<evidence type="ECO:0000256" key="13">
    <source>
        <dbReference type="ARBA" id="ARBA00022723"/>
    </source>
</evidence>
<comment type="caution">
    <text evidence="23">The sequence shown here is derived from an EMBL/GenBank/DDBJ whole genome shotgun (WGS) entry which is preliminary data.</text>
</comment>
<comment type="catalytic activity">
    <reaction evidence="1">
        <text>7-phospho-2-dehydro-3-deoxy-D-arabino-heptonate = 3-dehydroquinate + phosphate</text>
        <dbReference type="Rhea" id="RHEA:21968"/>
        <dbReference type="ChEBI" id="CHEBI:32364"/>
        <dbReference type="ChEBI" id="CHEBI:43474"/>
        <dbReference type="ChEBI" id="CHEBI:58394"/>
        <dbReference type="EC" id="4.2.3.4"/>
    </reaction>
</comment>
<keyword evidence="15" id="KW-0862">Zinc</keyword>
<dbReference type="GO" id="GO:0009073">
    <property type="term" value="P:aromatic amino acid family biosynthetic process"/>
    <property type="evidence" value="ECO:0007669"/>
    <property type="project" value="UniProtKB-KW"/>
</dbReference>
<evidence type="ECO:0000256" key="17">
    <source>
        <dbReference type="ARBA" id="ARBA00023141"/>
    </source>
</evidence>
<dbReference type="EC" id="4.2.3.4" evidence="9 20"/>
<dbReference type="Pfam" id="PF01761">
    <property type="entry name" value="DHQ_synthase"/>
    <property type="match status" value="1"/>
</dbReference>
<dbReference type="FunFam" id="3.40.50.1970:FF:000007">
    <property type="entry name" value="Pentafunctional AROM polypeptide"/>
    <property type="match status" value="1"/>
</dbReference>
<dbReference type="InterPro" id="IPR030963">
    <property type="entry name" value="DHQ_synth_fam"/>
</dbReference>
<dbReference type="SUPFAM" id="SSF56796">
    <property type="entry name" value="Dehydroquinate synthase-like"/>
    <property type="match status" value="1"/>
</dbReference>
<dbReference type="Pfam" id="PF24621">
    <property type="entry name" value="DHQS_C"/>
    <property type="match status" value="1"/>
</dbReference>
<evidence type="ECO:0000256" key="12">
    <source>
        <dbReference type="ARBA" id="ARBA00022605"/>
    </source>
</evidence>
<dbReference type="GO" id="GO:0003856">
    <property type="term" value="F:3-dehydroquinate synthase activity"/>
    <property type="evidence" value="ECO:0007669"/>
    <property type="project" value="UniProtKB-UniRule"/>
</dbReference>
<keyword evidence="19" id="KW-0170">Cobalt</keyword>
<dbReference type="GO" id="GO:0046872">
    <property type="term" value="F:metal ion binding"/>
    <property type="evidence" value="ECO:0007669"/>
    <property type="project" value="UniProtKB-KW"/>
</dbReference>
<comment type="cofactor">
    <cofactor evidence="4">
        <name>Zn(2+)</name>
        <dbReference type="ChEBI" id="CHEBI:29105"/>
    </cofactor>
</comment>
<reference evidence="23 24" key="1">
    <citation type="submission" date="2020-02" db="EMBL/GenBank/DDBJ databases">
        <title>Aliifodinibius halophilus 2W32, complete genome.</title>
        <authorList>
            <person name="Li Y."/>
            <person name="Wu S."/>
        </authorList>
    </citation>
    <scope>NUCLEOTIDE SEQUENCE [LARGE SCALE GENOMIC DNA]</scope>
    <source>
        <strain evidence="23 24">2W32</strain>
    </source>
</reference>
<evidence type="ECO:0000259" key="22">
    <source>
        <dbReference type="Pfam" id="PF24621"/>
    </source>
</evidence>
<keyword evidence="17" id="KW-0057">Aromatic amino acid biosynthesis</keyword>
<dbReference type="InterPro" id="IPR016037">
    <property type="entry name" value="DHQ_synth_AroB"/>
</dbReference>
<proteinExistence type="inferred from homology"/>
<name>A0A6M1T673_9BACT</name>
<keyword evidence="18 23" id="KW-0456">Lyase</keyword>
<evidence type="ECO:0000259" key="21">
    <source>
        <dbReference type="Pfam" id="PF01761"/>
    </source>
</evidence>
<dbReference type="PANTHER" id="PTHR43622">
    <property type="entry name" value="3-DEHYDROQUINATE SYNTHASE"/>
    <property type="match status" value="1"/>
</dbReference>
<dbReference type="NCBIfam" id="TIGR01357">
    <property type="entry name" value="aroB"/>
    <property type="match status" value="1"/>
</dbReference>
<dbReference type="RefSeq" id="WP_165264879.1">
    <property type="nucleotide sequence ID" value="NZ_JAALLS010000001.1"/>
</dbReference>
<evidence type="ECO:0000256" key="11">
    <source>
        <dbReference type="ARBA" id="ARBA00022490"/>
    </source>
</evidence>
<evidence type="ECO:0000256" key="4">
    <source>
        <dbReference type="ARBA" id="ARBA00001947"/>
    </source>
</evidence>
<evidence type="ECO:0000256" key="1">
    <source>
        <dbReference type="ARBA" id="ARBA00001393"/>
    </source>
</evidence>
<accession>A0A6M1T673</accession>
<evidence type="ECO:0000256" key="6">
    <source>
        <dbReference type="ARBA" id="ARBA00004496"/>
    </source>
</evidence>
<comment type="cofactor">
    <cofactor evidence="2">
        <name>NAD(+)</name>
        <dbReference type="ChEBI" id="CHEBI:57540"/>
    </cofactor>
</comment>
<keyword evidence="14" id="KW-0547">Nucleotide-binding</keyword>
<evidence type="ECO:0000256" key="20">
    <source>
        <dbReference type="NCBIfam" id="TIGR01357"/>
    </source>
</evidence>
<dbReference type="AlphaFoldDB" id="A0A6M1T673"/>
<feature type="domain" description="3-dehydroquinate synthase C-terminal" evidence="22">
    <location>
        <begin position="184"/>
        <end position="324"/>
    </location>
</feature>
<dbReference type="GO" id="GO:0008652">
    <property type="term" value="P:amino acid biosynthetic process"/>
    <property type="evidence" value="ECO:0007669"/>
    <property type="project" value="UniProtKB-KW"/>
</dbReference>
<keyword evidence="11" id="KW-0963">Cytoplasm</keyword>
<evidence type="ECO:0000256" key="8">
    <source>
        <dbReference type="ARBA" id="ARBA00005412"/>
    </source>
</evidence>
<dbReference type="Gene3D" id="1.20.1090.10">
    <property type="entry name" value="Dehydroquinate synthase-like - alpha domain"/>
    <property type="match status" value="1"/>
</dbReference>
<feature type="domain" description="3-dehydroquinate synthase N-terminal" evidence="21">
    <location>
        <begin position="70"/>
        <end position="181"/>
    </location>
</feature>
<evidence type="ECO:0000313" key="23">
    <source>
        <dbReference type="EMBL" id="NGP86764.1"/>
    </source>
</evidence>
<evidence type="ECO:0000256" key="9">
    <source>
        <dbReference type="ARBA" id="ARBA00013031"/>
    </source>
</evidence>